<feature type="transmembrane region" description="Helical" evidence="13">
    <location>
        <begin position="1080"/>
        <end position="1104"/>
    </location>
</feature>
<proteinExistence type="predicted"/>
<evidence type="ECO:0000313" key="17">
    <source>
        <dbReference type="EMBL" id="KAJ8301169.1"/>
    </source>
</evidence>
<dbReference type="PROSITE" id="PS01180">
    <property type="entry name" value="CUB"/>
    <property type="match status" value="2"/>
</dbReference>
<feature type="disulfide bond" evidence="12">
    <location>
        <begin position="434"/>
        <end position="452"/>
    </location>
</feature>
<dbReference type="Pfam" id="PF00431">
    <property type="entry name" value="CUB"/>
    <property type="match status" value="2"/>
</dbReference>
<keyword evidence="10" id="KW-0675">Receptor</keyword>
<feature type="transmembrane region" description="Helical" evidence="13">
    <location>
        <begin position="1116"/>
        <end position="1138"/>
    </location>
</feature>
<evidence type="ECO:0000256" key="10">
    <source>
        <dbReference type="ARBA" id="ARBA00023170"/>
    </source>
</evidence>
<dbReference type="Gene3D" id="2.60.120.290">
    <property type="entry name" value="Spermadhesin, CUB domain"/>
    <property type="match status" value="2"/>
</dbReference>
<evidence type="ECO:0000256" key="6">
    <source>
        <dbReference type="ARBA" id="ARBA00022989"/>
    </source>
</evidence>
<keyword evidence="2" id="KW-1003">Cell membrane</keyword>
<dbReference type="Gene3D" id="3.80.10.10">
    <property type="entry name" value="Ribonuclease Inhibitor"/>
    <property type="match status" value="2"/>
</dbReference>
<dbReference type="Pfam" id="PF13855">
    <property type="entry name" value="LRR_8"/>
    <property type="match status" value="2"/>
</dbReference>
<keyword evidence="8 13" id="KW-0472">Membrane</keyword>
<gene>
    <name evidence="17" type="ORF">KUTeg_020156</name>
</gene>
<feature type="disulfide bond" evidence="12">
    <location>
        <begin position="728"/>
        <end position="743"/>
    </location>
</feature>
<dbReference type="CDD" id="cd00112">
    <property type="entry name" value="LDLa"/>
    <property type="match status" value="2"/>
</dbReference>
<dbReference type="Proteomes" id="UP001217089">
    <property type="component" value="Unassembled WGS sequence"/>
</dbReference>
<dbReference type="PRINTS" id="PR00261">
    <property type="entry name" value="LDLRECEPTOR"/>
</dbReference>
<dbReference type="PROSITE" id="PS50041">
    <property type="entry name" value="C_TYPE_LECTIN_2"/>
    <property type="match status" value="1"/>
</dbReference>
<dbReference type="InterPro" id="IPR001611">
    <property type="entry name" value="Leu-rich_rpt"/>
</dbReference>
<evidence type="ECO:0000259" key="15">
    <source>
        <dbReference type="PROSITE" id="PS50041"/>
    </source>
</evidence>
<feature type="domain" description="CUB" evidence="14">
    <location>
        <begin position="11"/>
        <end position="56"/>
    </location>
</feature>
<reference evidence="17 18" key="1">
    <citation type="submission" date="2022-12" db="EMBL/GenBank/DDBJ databases">
        <title>Chromosome-level genome of Tegillarca granosa.</title>
        <authorList>
            <person name="Kim J."/>
        </authorList>
    </citation>
    <scope>NUCLEOTIDE SEQUENCE [LARGE SCALE GENOMIC DNA]</scope>
    <source>
        <strain evidence="17">Teg-2019</strain>
        <tissue evidence="17">Adductor muscle</tissue>
    </source>
</reference>
<feature type="disulfide bond" evidence="12">
    <location>
        <begin position="469"/>
        <end position="487"/>
    </location>
</feature>
<dbReference type="SMART" id="SM00034">
    <property type="entry name" value="CLECT"/>
    <property type="match status" value="1"/>
</dbReference>
<feature type="transmembrane region" description="Helical" evidence="13">
    <location>
        <begin position="1035"/>
        <end position="1059"/>
    </location>
</feature>
<feature type="domain" description="G-protein coupled receptors family 1 profile" evidence="16">
    <location>
        <begin position="991"/>
        <end position="1136"/>
    </location>
</feature>
<evidence type="ECO:0000256" key="8">
    <source>
        <dbReference type="ARBA" id="ARBA00023136"/>
    </source>
</evidence>
<evidence type="ECO:0000256" key="5">
    <source>
        <dbReference type="ARBA" id="ARBA00022737"/>
    </source>
</evidence>
<feature type="transmembrane region" description="Helical" evidence="13">
    <location>
        <begin position="991"/>
        <end position="1015"/>
    </location>
</feature>
<evidence type="ECO:0000256" key="1">
    <source>
        <dbReference type="ARBA" id="ARBA00004651"/>
    </source>
</evidence>
<dbReference type="InterPro" id="IPR035914">
    <property type="entry name" value="Sperma_CUB_dom_sf"/>
</dbReference>
<dbReference type="InterPro" id="IPR001304">
    <property type="entry name" value="C-type_lectin-like"/>
</dbReference>
<dbReference type="SUPFAM" id="SSF57424">
    <property type="entry name" value="LDL receptor-like module"/>
    <property type="match status" value="2"/>
</dbReference>
<comment type="caution">
    <text evidence="12">Lacks conserved residue(s) required for the propagation of feature annotation.</text>
</comment>
<name>A0ABQ9E9P6_TEGGR</name>
<keyword evidence="7" id="KW-0297">G-protein coupled receptor</keyword>
<dbReference type="SUPFAM" id="SSF49854">
    <property type="entry name" value="Spermadhesin, CUB domain"/>
    <property type="match status" value="2"/>
</dbReference>
<dbReference type="SMART" id="SM00369">
    <property type="entry name" value="LRR_TYP"/>
    <property type="match status" value="5"/>
</dbReference>
<feature type="non-terminal residue" evidence="17">
    <location>
        <position position="1145"/>
    </location>
</feature>
<dbReference type="InterPro" id="IPR000859">
    <property type="entry name" value="CUB_dom"/>
</dbReference>
<feature type="transmembrane region" description="Helical" evidence="13">
    <location>
        <begin position="682"/>
        <end position="703"/>
    </location>
</feature>
<dbReference type="InterPro" id="IPR003591">
    <property type="entry name" value="Leu-rich_rpt_typical-subtyp"/>
</dbReference>
<evidence type="ECO:0000313" key="18">
    <source>
        <dbReference type="Proteomes" id="UP001217089"/>
    </source>
</evidence>
<comment type="subcellular location">
    <subcellularLocation>
        <location evidence="1">Cell membrane</location>
        <topology evidence="1">Multi-pass membrane protein</topology>
    </subcellularLocation>
</comment>
<evidence type="ECO:0000256" key="7">
    <source>
        <dbReference type="ARBA" id="ARBA00023040"/>
    </source>
</evidence>
<dbReference type="InterPro" id="IPR036055">
    <property type="entry name" value="LDL_receptor-like_sf"/>
</dbReference>
<evidence type="ECO:0000256" key="9">
    <source>
        <dbReference type="ARBA" id="ARBA00023157"/>
    </source>
</evidence>
<dbReference type="PROSITE" id="PS51450">
    <property type="entry name" value="LRR"/>
    <property type="match status" value="2"/>
</dbReference>
<keyword evidence="3" id="KW-0433">Leucine-rich repeat</keyword>
<dbReference type="SUPFAM" id="SSF56436">
    <property type="entry name" value="C-type lectin-like"/>
    <property type="match status" value="1"/>
</dbReference>
<evidence type="ECO:0000256" key="12">
    <source>
        <dbReference type="PROSITE-ProRule" id="PRU00124"/>
    </source>
</evidence>
<evidence type="ECO:0000256" key="2">
    <source>
        <dbReference type="ARBA" id="ARBA00022475"/>
    </source>
</evidence>
<keyword evidence="6 13" id="KW-1133">Transmembrane helix</keyword>
<keyword evidence="4 13" id="KW-0812">Transmembrane</keyword>
<keyword evidence="5" id="KW-0677">Repeat</keyword>
<evidence type="ECO:0000259" key="14">
    <source>
        <dbReference type="PROSITE" id="PS01180"/>
    </source>
</evidence>
<dbReference type="InterPro" id="IPR032675">
    <property type="entry name" value="LRR_dom_sf"/>
</dbReference>
<dbReference type="Gene3D" id="4.10.400.10">
    <property type="entry name" value="Low-density Lipoprotein Receptor"/>
    <property type="match status" value="2"/>
</dbReference>
<feature type="domain" description="CUB" evidence="14">
    <location>
        <begin position="156"/>
        <end position="272"/>
    </location>
</feature>
<organism evidence="17 18">
    <name type="scientific">Tegillarca granosa</name>
    <name type="common">Malaysian cockle</name>
    <name type="synonym">Anadara granosa</name>
    <dbReference type="NCBI Taxonomy" id="220873"/>
    <lineage>
        <taxon>Eukaryota</taxon>
        <taxon>Metazoa</taxon>
        <taxon>Spiralia</taxon>
        <taxon>Lophotrochozoa</taxon>
        <taxon>Mollusca</taxon>
        <taxon>Bivalvia</taxon>
        <taxon>Autobranchia</taxon>
        <taxon>Pteriomorphia</taxon>
        <taxon>Arcoida</taxon>
        <taxon>Arcoidea</taxon>
        <taxon>Arcidae</taxon>
        <taxon>Tegillarca</taxon>
    </lineage>
</organism>
<dbReference type="PROSITE" id="PS50262">
    <property type="entry name" value="G_PROTEIN_RECEP_F1_2"/>
    <property type="match status" value="1"/>
</dbReference>
<dbReference type="Pfam" id="PF00001">
    <property type="entry name" value="7tm_1"/>
    <property type="match status" value="1"/>
</dbReference>
<evidence type="ECO:0000256" key="13">
    <source>
        <dbReference type="SAM" id="Phobius"/>
    </source>
</evidence>
<dbReference type="PANTHER" id="PTHR24372:SF77">
    <property type="entry name" value="G-PROTEIN COUPLED RECEPTORS FAMILY 1 PROFILE DOMAIN-CONTAINING PROTEIN"/>
    <property type="match status" value="1"/>
</dbReference>
<dbReference type="InterPro" id="IPR000276">
    <property type="entry name" value="GPCR_Rhodpsn"/>
</dbReference>
<feature type="disulfide bond" evidence="12">
    <location>
        <begin position="446"/>
        <end position="461"/>
    </location>
</feature>
<protein>
    <submittedName>
        <fullName evidence="17">Uncharacterized protein</fullName>
    </submittedName>
</protein>
<evidence type="ECO:0000259" key="16">
    <source>
        <dbReference type="PROSITE" id="PS50262"/>
    </source>
</evidence>
<dbReference type="InterPro" id="IPR017452">
    <property type="entry name" value="GPCR_Rhodpsn_7TM"/>
</dbReference>
<accession>A0ABQ9E9P6</accession>
<dbReference type="CDD" id="cd00041">
    <property type="entry name" value="CUB"/>
    <property type="match status" value="1"/>
</dbReference>
<dbReference type="SMART" id="SM00192">
    <property type="entry name" value="LDLa"/>
    <property type="match status" value="3"/>
</dbReference>
<dbReference type="SUPFAM" id="SSF52058">
    <property type="entry name" value="L domain-like"/>
    <property type="match status" value="1"/>
</dbReference>
<comment type="caution">
    <text evidence="17">The sequence shown here is derived from an EMBL/GenBank/DDBJ whole genome shotgun (WGS) entry which is preliminary data.</text>
</comment>
<keyword evidence="9 12" id="KW-1015">Disulfide bond</keyword>
<feature type="disulfide bond" evidence="12">
    <location>
        <begin position="709"/>
        <end position="721"/>
    </location>
</feature>
<keyword evidence="11" id="KW-0807">Transducer</keyword>
<dbReference type="Pfam" id="PF00059">
    <property type="entry name" value="Lectin_C"/>
    <property type="match status" value="1"/>
</dbReference>
<dbReference type="SMART" id="SM00042">
    <property type="entry name" value="CUB"/>
    <property type="match status" value="2"/>
</dbReference>
<evidence type="ECO:0000256" key="4">
    <source>
        <dbReference type="ARBA" id="ARBA00022692"/>
    </source>
</evidence>
<keyword evidence="18" id="KW-1185">Reference proteome</keyword>
<evidence type="ECO:0000256" key="3">
    <source>
        <dbReference type="ARBA" id="ARBA00022614"/>
    </source>
</evidence>
<dbReference type="Gene3D" id="3.10.100.10">
    <property type="entry name" value="Mannose-Binding Protein A, subunit A"/>
    <property type="match status" value="1"/>
</dbReference>
<dbReference type="InterPro" id="IPR002172">
    <property type="entry name" value="LDrepeatLR_classA_rpt"/>
</dbReference>
<dbReference type="Gene3D" id="1.20.1070.10">
    <property type="entry name" value="Rhodopsin 7-helix transmembrane proteins"/>
    <property type="match status" value="1"/>
</dbReference>
<dbReference type="InterPro" id="IPR016186">
    <property type="entry name" value="C-type_lectin-like/link_sf"/>
</dbReference>
<feature type="domain" description="C-type lectin" evidence="15">
    <location>
        <begin position="293"/>
        <end position="395"/>
    </location>
</feature>
<dbReference type="SUPFAM" id="SSF81321">
    <property type="entry name" value="Family A G protein-coupled receptor-like"/>
    <property type="match status" value="1"/>
</dbReference>
<dbReference type="EMBL" id="JARBDR010000918">
    <property type="protein sequence ID" value="KAJ8301169.1"/>
    <property type="molecule type" value="Genomic_DNA"/>
</dbReference>
<dbReference type="InterPro" id="IPR016187">
    <property type="entry name" value="CTDL_fold"/>
</dbReference>
<dbReference type="PANTHER" id="PTHR24372">
    <property type="entry name" value="GLYCOPROTEIN HORMONE RECEPTOR"/>
    <property type="match status" value="1"/>
</dbReference>
<dbReference type="Pfam" id="PF00057">
    <property type="entry name" value="Ldl_recept_a"/>
    <property type="match status" value="1"/>
</dbReference>
<sequence>MVNNFLPLAECGGQIHLHGKESVEIQSPGYPLHYGQGINCSWHVHAEIKKSVRIDLIDLQIPAPVSNVILKENRFYELHTGNCKDKIIIQNSYKEDLVITSDNKKAYTGSMIISHRSDITIRLESCFHYAVLENQYFYIKVSQEDFPGCGMDTIGCGTTCTQSSAFISSPRYPAVYDQNEFCYWEINGQFGQFVSFEFLDMDIPEKDATCTQSYVALYDVGLNDETKLLDRYCYHKRRYEPVITSWHKMKIEFRSEYLTERGYGFLGRYTLVNFTQSYDNINNEDCGSDWYYFEGSCYRMFTSPISLTWKQAKLKCEKEDGHLLSIGKKEEMQFIHFLMTNIWKNVPNNEAFKDPNTQTPQPDGLQNEKCSLMRLYSIHTMDDWHDVACAYDKIYNFICEKTAFNHSGGRTVTTDLMRITAFIPRAVIGTQWRCNNGQCIPNEQRCDLKNDCFDQSDENNCESCSKFQCYDTKCISKTRVCDGQIDCNGKLLEDEDQDCKSNIQKTCSDWWVLGARTSGEYRVSFGLNGVQIRGNNITMNGNKVSATVECIFTTTSEGQTKIKTVIHHNQEESKFAKHSTIETKIDYLATIPQIRKLKELSTCTQSFELECHFTENNFWWRDFFGFQHYLKNSTSTCSCPFIGICDPRKTRCNCAMEKRDWYRNDQNDIFVDKAIILLRSPLITYFVVVESLLALNIYVYWILTTATPCPGSYRCYRSIICLSTDQICDGIPQCPEADDEHMCYQKCPTSCHCEDLELKCTPTKNNTVSLLHSIPSNAKSLDFSSSEFFLSNTSFDNFRLLIELNISNCNIDIIPPRSFSLSSNLLILDISFNKLTHLLSHTFHGLQNLQKLLLHGNPLKKIDFFAFLGLQKLPVLEIHDSDIVTLEDNYFTGLSSLRTLNISRNNIGFIEDNTFSNLQSLEKLDIQRNKIRSFSRDIFKGLTSLGFLFADEYVFCCLKPTTVRPENCLPPPDEFSSCSDLMRFDLLRWSLWIIGLCAFFGNLFVLLYRLVGFYSRSAVCLALPLTRDKPSGWEFSTAIFIFVNFALFSFIAIGQLMIYREVLLAGRNVKSQRRRQDLSVARSLFVVVFTDFLCWFPIGVMGLMSLSGRVVISGEVYAWAAVFILPINSALNPFLYTFSAIVKQR</sequence>
<dbReference type="PROSITE" id="PS50068">
    <property type="entry name" value="LDLRA_2"/>
    <property type="match status" value="3"/>
</dbReference>
<evidence type="ECO:0000256" key="11">
    <source>
        <dbReference type="ARBA" id="ARBA00023224"/>
    </source>
</evidence>